<evidence type="ECO:0000313" key="2">
    <source>
        <dbReference type="EMBL" id="QOV91080.1"/>
    </source>
</evidence>
<sequence>MAERNQQPESSKASADASRGRFAYDGLERVIHERARLSILSSLAANTEGLSFSDLKQLCHLTDGNLSRQLQLLQEQGFVDVVKSTRNNRPHTQVLLSESGRERFLEYIAVLEGVVADAMQATQRRKEPITLPAAARRALG</sequence>
<dbReference type="Gene3D" id="1.10.10.10">
    <property type="entry name" value="Winged helix-like DNA-binding domain superfamily/Winged helix DNA-binding domain"/>
    <property type="match status" value="1"/>
</dbReference>
<keyword evidence="3" id="KW-1185">Reference proteome</keyword>
<evidence type="ECO:0000313" key="3">
    <source>
        <dbReference type="Proteomes" id="UP000593765"/>
    </source>
</evidence>
<dbReference type="AlphaFoldDB" id="A0A7M2X2U4"/>
<dbReference type="Proteomes" id="UP000593765">
    <property type="component" value="Chromosome"/>
</dbReference>
<protein>
    <submittedName>
        <fullName evidence="2">Transcriptional regulator</fullName>
    </submittedName>
</protein>
<feature type="domain" description="Winged helix DNA-binding" evidence="1">
    <location>
        <begin position="36"/>
        <end position="113"/>
    </location>
</feature>
<accession>A0A7M2X2U4</accession>
<proteinExistence type="predicted"/>
<dbReference type="SUPFAM" id="SSF46785">
    <property type="entry name" value="Winged helix' DNA-binding domain"/>
    <property type="match status" value="1"/>
</dbReference>
<dbReference type="RefSeq" id="WP_206294200.1">
    <property type="nucleotide sequence ID" value="NZ_CP063458.1"/>
</dbReference>
<dbReference type="KEGG" id="hbs:IPV69_06900"/>
<reference evidence="2 3" key="1">
    <citation type="submission" date="2020-10" db="EMBL/GenBank/DDBJ databases">
        <title>Wide distribution of Phycisphaera-like planctomycetes from WD2101 soil group in peatlands and genome analysis of the first cultivated representative.</title>
        <authorList>
            <person name="Dedysh S.N."/>
            <person name="Beletsky A.V."/>
            <person name="Ivanova A."/>
            <person name="Kulichevskaya I.S."/>
            <person name="Suzina N.E."/>
            <person name="Philippov D.A."/>
            <person name="Rakitin A.L."/>
            <person name="Mardanov A.V."/>
            <person name="Ravin N.V."/>
        </authorList>
    </citation>
    <scope>NUCLEOTIDE SEQUENCE [LARGE SCALE GENOMIC DNA]</scope>
    <source>
        <strain evidence="2 3">M1803</strain>
    </source>
</reference>
<organism evidence="2 3">
    <name type="scientific">Humisphaera borealis</name>
    <dbReference type="NCBI Taxonomy" id="2807512"/>
    <lineage>
        <taxon>Bacteria</taxon>
        <taxon>Pseudomonadati</taxon>
        <taxon>Planctomycetota</taxon>
        <taxon>Phycisphaerae</taxon>
        <taxon>Tepidisphaerales</taxon>
        <taxon>Tepidisphaeraceae</taxon>
        <taxon>Humisphaera</taxon>
    </lineage>
</organism>
<dbReference type="Pfam" id="PF13601">
    <property type="entry name" value="HTH_34"/>
    <property type="match status" value="1"/>
</dbReference>
<dbReference type="InterPro" id="IPR036388">
    <property type="entry name" value="WH-like_DNA-bd_sf"/>
</dbReference>
<dbReference type="EMBL" id="CP063458">
    <property type="protein sequence ID" value="QOV91080.1"/>
    <property type="molecule type" value="Genomic_DNA"/>
</dbReference>
<dbReference type="InterPro" id="IPR036390">
    <property type="entry name" value="WH_DNA-bd_sf"/>
</dbReference>
<name>A0A7M2X2U4_9BACT</name>
<dbReference type="InterPro" id="IPR027395">
    <property type="entry name" value="WH_DNA-bd_dom"/>
</dbReference>
<gene>
    <name evidence="2" type="ORF">IPV69_06900</name>
</gene>
<evidence type="ECO:0000259" key="1">
    <source>
        <dbReference type="Pfam" id="PF13601"/>
    </source>
</evidence>
<dbReference type="PANTHER" id="PTHR37318">
    <property type="entry name" value="BSL7504 PROTEIN"/>
    <property type="match status" value="1"/>
</dbReference>
<dbReference type="PANTHER" id="PTHR37318:SF1">
    <property type="entry name" value="BSL7504 PROTEIN"/>
    <property type="match status" value="1"/>
</dbReference>